<dbReference type="OrthoDB" id="5294582at2"/>
<dbReference type="InterPro" id="IPR021834">
    <property type="entry name" value="DUF3426"/>
</dbReference>
<dbReference type="EMBL" id="FOSP01000011">
    <property type="protein sequence ID" value="SFK65739.1"/>
    <property type="molecule type" value="Genomic_DNA"/>
</dbReference>
<dbReference type="RefSeq" id="WP_090699248.1">
    <property type="nucleotide sequence ID" value="NZ_FOSP01000011.1"/>
</dbReference>
<dbReference type="NCBIfam" id="TIGR02098">
    <property type="entry name" value="MJ0042_CXXC"/>
    <property type="match status" value="1"/>
</dbReference>
<proteinExistence type="predicted"/>
<name>A0A1I4BCG0_9PROT</name>
<evidence type="ECO:0000313" key="2">
    <source>
        <dbReference type="EMBL" id="SFK65739.1"/>
    </source>
</evidence>
<keyword evidence="3" id="KW-1185">Reference proteome</keyword>
<dbReference type="STRING" id="52441.SAMN05216302_1011119"/>
<feature type="domain" description="Zinc finger/thioredoxin putative" evidence="1">
    <location>
        <begin position="3"/>
        <end position="38"/>
    </location>
</feature>
<sequence>MALVTLCPGCGTTYKIIPEQLQSQSGLVRCGECQVIFNGFATLITIDESEIQYQSTFVEKTAASDNSDEIKESVHLADTSHCELQADTSAAFQSDHVQDEAVKTTESIESGVGIEPSYSLVPSPYNVSSSDFLSEVSQKSPQHWGWKFGNIALFILLIAQVIYMYRADLAIIAPQSRPYLEQYCNILGCTVPLPGNVQLLSIVSSDMTVRDPETQPEVATLTAVVRNHAPVTQALPALKLLLTDMHNQLLASRIFTTTDYLTKAQNQKAAIQPNQEIIIQIYLDNSQLKSTGYQLELLYL</sequence>
<dbReference type="Proteomes" id="UP000199533">
    <property type="component" value="Unassembled WGS sequence"/>
</dbReference>
<dbReference type="AlphaFoldDB" id="A0A1I4BCG0"/>
<accession>A0A1I4BCG0</accession>
<protein>
    <submittedName>
        <fullName evidence="2">MJ0042 family finger-like domain-containing protein</fullName>
    </submittedName>
</protein>
<evidence type="ECO:0000313" key="3">
    <source>
        <dbReference type="Proteomes" id="UP000199533"/>
    </source>
</evidence>
<dbReference type="Pfam" id="PF11906">
    <property type="entry name" value="DUF3426"/>
    <property type="match status" value="1"/>
</dbReference>
<dbReference type="InterPro" id="IPR011723">
    <property type="entry name" value="Znf/thioredoxin_put"/>
</dbReference>
<evidence type="ECO:0000259" key="1">
    <source>
        <dbReference type="Pfam" id="PF13719"/>
    </source>
</evidence>
<dbReference type="Pfam" id="PF13719">
    <property type="entry name" value="Zn_ribbon_5"/>
    <property type="match status" value="1"/>
</dbReference>
<reference evidence="3" key="1">
    <citation type="submission" date="2016-10" db="EMBL/GenBank/DDBJ databases">
        <authorList>
            <person name="Varghese N."/>
            <person name="Submissions S."/>
        </authorList>
    </citation>
    <scope>NUCLEOTIDE SEQUENCE [LARGE SCALE GENOMIC DNA]</scope>
    <source>
        <strain evidence="3">Nm69</strain>
    </source>
</reference>
<gene>
    <name evidence="2" type="ORF">SAMN05216302_1011119</name>
</gene>
<organism evidence="2 3">
    <name type="scientific">Nitrosomonas aestuarii</name>
    <dbReference type="NCBI Taxonomy" id="52441"/>
    <lineage>
        <taxon>Bacteria</taxon>
        <taxon>Pseudomonadati</taxon>
        <taxon>Pseudomonadota</taxon>
        <taxon>Betaproteobacteria</taxon>
        <taxon>Nitrosomonadales</taxon>
        <taxon>Nitrosomonadaceae</taxon>
        <taxon>Nitrosomonas</taxon>
    </lineage>
</organism>